<dbReference type="OrthoDB" id="2290255at2759"/>
<sequence length="225" mass="22886">MSGGFGGLLGNLAETAIKNLNSPSQSQTDVSKTGGQEYNSPHNSGQSSGYGGGPSCEIRFVDKDEVVKTAEQHGSGESSLFATALSFLSDNKEKEQEPLDEDKVTKAHDKVYNEGKTSGLSASALGSAAALQVLKQFTSSSSSSSSSGKGGNSQTQLISLAMAEATKLFDKTGGSASGNKQDAVNGAAMTIMKLLVQSKFSGGTVGGKDSGGLSGLLSLAQQFAK</sequence>
<gene>
    <name evidence="3" type="ORF">H1R20_g15785</name>
</gene>
<evidence type="ECO:0000313" key="4">
    <source>
        <dbReference type="Proteomes" id="UP001140091"/>
    </source>
</evidence>
<feature type="non-terminal residue" evidence="3">
    <location>
        <position position="1"/>
    </location>
</feature>
<dbReference type="Proteomes" id="UP001140091">
    <property type="component" value="Unassembled WGS sequence"/>
</dbReference>
<feature type="domain" description="DUF7721" evidence="2">
    <location>
        <begin position="62"/>
        <end position="141"/>
    </location>
</feature>
<dbReference type="EMBL" id="JANBPK010001626">
    <property type="protein sequence ID" value="KAJ2921314.1"/>
    <property type="molecule type" value="Genomic_DNA"/>
</dbReference>
<comment type="caution">
    <text evidence="3">The sequence shown here is derived from an EMBL/GenBank/DDBJ whole genome shotgun (WGS) entry which is preliminary data.</text>
</comment>
<evidence type="ECO:0000313" key="3">
    <source>
        <dbReference type="EMBL" id="KAJ2921314.1"/>
    </source>
</evidence>
<protein>
    <recommendedName>
        <fullName evidence="2">DUF7721 domain-containing protein</fullName>
    </recommendedName>
</protein>
<evidence type="ECO:0000256" key="1">
    <source>
        <dbReference type="SAM" id="MobiDB-lite"/>
    </source>
</evidence>
<dbReference type="PANTHER" id="PTHR39477:SF1">
    <property type="entry name" value="BETA-FLANKING PROTEIN"/>
    <property type="match status" value="1"/>
</dbReference>
<accession>A0A9W8IV78</accession>
<dbReference type="Pfam" id="PF24845">
    <property type="entry name" value="DUF7721"/>
    <property type="match status" value="1"/>
</dbReference>
<reference evidence="3" key="1">
    <citation type="submission" date="2022-06" db="EMBL/GenBank/DDBJ databases">
        <title>Genome Sequence of Candolleomyces eurysporus.</title>
        <authorList>
            <person name="Buettner E."/>
        </authorList>
    </citation>
    <scope>NUCLEOTIDE SEQUENCE</scope>
    <source>
        <strain evidence="3">VTCC 930004</strain>
    </source>
</reference>
<keyword evidence="4" id="KW-1185">Reference proteome</keyword>
<dbReference type="PANTHER" id="PTHR39477">
    <property type="entry name" value="CHROMOSOME 8, WHOLE GENOME SHOTGUN SEQUENCE"/>
    <property type="match status" value="1"/>
</dbReference>
<dbReference type="InterPro" id="IPR056138">
    <property type="entry name" value="DUF7721"/>
</dbReference>
<organism evidence="3 4">
    <name type="scientific">Candolleomyces eurysporus</name>
    <dbReference type="NCBI Taxonomy" id="2828524"/>
    <lineage>
        <taxon>Eukaryota</taxon>
        <taxon>Fungi</taxon>
        <taxon>Dikarya</taxon>
        <taxon>Basidiomycota</taxon>
        <taxon>Agaricomycotina</taxon>
        <taxon>Agaricomycetes</taxon>
        <taxon>Agaricomycetidae</taxon>
        <taxon>Agaricales</taxon>
        <taxon>Agaricineae</taxon>
        <taxon>Psathyrellaceae</taxon>
        <taxon>Candolleomyces</taxon>
    </lineage>
</organism>
<evidence type="ECO:0000259" key="2">
    <source>
        <dbReference type="Pfam" id="PF24845"/>
    </source>
</evidence>
<feature type="region of interest" description="Disordered" evidence="1">
    <location>
        <begin position="19"/>
        <end position="57"/>
    </location>
</feature>
<feature type="compositionally biased region" description="Polar residues" evidence="1">
    <location>
        <begin position="19"/>
        <end position="43"/>
    </location>
</feature>
<dbReference type="AlphaFoldDB" id="A0A9W8IV78"/>
<proteinExistence type="predicted"/>
<name>A0A9W8IV78_9AGAR</name>